<evidence type="ECO:0000313" key="2">
    <source>
        <dbReference type="Proteomes" id="UP000663281"/>
    </source>
</evidence>
<dbReference type="InterPro" id="IPR016035">
    <property type="entry name" value="Acyl_Trfase/lysoPLipase"/>
</dbReference>
<dbReference type="KEGG" id="scyp:JYB88_02795"/>
<sequence length="351" mass="38864">MKALRLLAGPVAMDALKRDGLKPGMFSRLLAASGGPKWLGIAGLDRFLFGEFFRGRETPLYTLGASSGAWRLACLGQQNPLQAYERLEALYIGQRYEGKPTREQISAQVAQVVAGILGESGAGELVDNPIFRSHFLVCRGRHLNRLSSKSLLALGLSLTAGTNLLSRRTLGWHFERCVFGPEGPDSPFRELKDLPTRDYSLTRDNAAEVLLATGSIPLVLSPVEKITGLPQGHYYDGGITDYHFDLPLTAKPGLTLYPHFYPFASPGWFDKSLRWRRAKGNYANALMLAPSAEFIASLPNGKLPDRDDFKLLDTASRQQAWRRAADMSLKLADELNQLIHSGLWQERLEPL</sequence>
<accession>A0A974XNS0</accession>
<dbReference type="RefSeq" id="WP_207325420.1">
    <property type="nucleotide sequence ID" value="NZ_CP071504.1"/>
</dbReference>
<evidence type="ECO:0000313" key="1">
    <source>
        <dbReference type="EMBL" id="QSX30608.1"/>
    </source>
</evidence>
<keyword evidence="1" id="KW-0378">Hydrolase</keyword>
<dbReference type="EMBL" id="CP071504">
    <property type="protein sequence ID" value="QSX30608.1"/>
    <property type="molecule type" value="Genomic_DNA"/>
</dbReference>
<dbReference type="AlphaFoldDB" id="A0A974XNS0"/>
<reference evidence="1 2" key="1">
    <citation type="submission" date="2021-03" db="EMBL/GenBank/DDBJ databases">
        <title>Novel species identification of genus Shewanella.</title>
        <authorList>
            <person name="Liu G."/>
            <person name="Zhang Q."/>
        </authorList>
    </citation>
    <scope>NUCLEOTIDE SEQUENCE [LARGE SCALE GENOMIC DNA]</scope>
    <source>
        <strain evidence="1 2">FJAT-53726</strain>
    </source>
</reference>
<name>A0A974XNS0_9GAMM</name>
<organism evidence="1 2">
    <name type="scientific">Shewanella cyperi</name>
    <dbReference type="NCBI Taxonomy" id="2814292"/>
    <lineage>
        <taxon>Bacteria</taxon>
        <taxon>Pseudomonadati</taxon>
        <taxon>Pseudomonadota</taxon>
        <taxon>Gammaproteobacteria</taxon>
        <taxon>Alteromonadales</taxon>
        <taxon>Shewanellaceae</taxon>
        <taxon>Shewanella</taxon>
    </lineage>
</organism>
<gene>
    <name evidence="1" type="ORF">JYB88_02795</name>
</gene>
<dbReference type="SUPFAM" id="SSF52151">
    <property type="entry name" value="FabD/lysophospholipase-like"/>
    <property type="match status" value="1"/>
</dbReference>
<keyword evidence="2" id="KW-1185">Reference proteome</keyword>
<proteinExistence type="predicted"/>
<protein>
    <submittedName>
        <fullName evidence="1">Alpha/beta hydrolase</fullName>
    </submittedName>
</protein>
<dbReference type="GO" id="GO:0016787">
    <property type="term" value="F:hydrolase activity"/>
    <property type="evidence" value="ECO:0007669"/>
    <property type="project" value="UniProtKB-KW"/>
</dbReference>
<dbReference type="Proteomes" id="UP000663281">
    <property type="component" value="Chromosome"/>
</dbReference>